<feature type="transmembrane region" description="Helical" evidence="1">
    <location>
        <begin position="117"/>
        <end position="142"/>
    </location>
</feature>
<dbReference type="Proteomes" id="UP000199701">
    <property type="component" value="Unassembled WGS sequence"/>
</dbReference>
<keyword evidence="3" id="KW-1185">Reference proteome</keyword>
<organism evidence="2 3">
    <name type="scientific">[Clostridium] fimetarium</name>
    <dbReference type="NCBI Taxonomy" id="99656"/>
    <lineage>
        <taxon>Bacteria</taxon>
        <taxon>Bacillati</taxon>
        <taxon>Bacillota</taxon>
        <taxon>Clostridia</taxon>
        <taxon>Lachnospirales</taxon>
        <taxon>Lachnospiraceae</taxon>
    </lineage>
</organism>
<dbReference type="RefSeq" id="WP_092456697.1">
    <property type="nucleotide sequence ID" value="NZ_FOJI01000017.1"/>
</dbReference>
<evidence type="ECO:0000313" key="3">
    <source>
        <dbReference type="Proteomes" id="UP000199701"/>
    </source>
</evidence>
<evidence type="ECO:0000256" key="1">
    <source>
        <dbReference type="SAM" id="Phobius"/>
    </source>
</evidence>
<name>A0A1I0RKP2_9FIRM</name>
<evidence type="ECO:0000313" key="2">
    <source>
        <dbReference type="EMBL" id="SEW41407.1"/>
    </source>
</evidence>
<accession>A0A1I0RKP2</accession>
<keyword evidence="1" id="KW-0472">Membrane</keyword>
<proteinExistence type="predicted"/>
<protein>
    <submittedName>
        <fullName evidence="2">Uncharacterized protein</fullName>
    </submittedName>
</protein>
<keyword evidence="1" id="KW-1133">Transmembrane helix</keyword>
<gene>
    <name evidence="2" type="ORF">SAMN05421659_11745</name>
</gene>
<reference evidence="2 3" key="1">
    <citation type="submission" date="2016-10" db="EMBL/GenBank/DDBJ databases">
        <authorList>
            <person name="de Groot N.N."/>
        </authorList>
    </citation>
    <scope>NUCLEOTIDE SEQUENCE [LARGE SCALE GENOMIC DNA]</scope>
    <source>
        <strain evidence="2 3">DSM 9179</strain>
    </source>
</reference>
<dbReference type="OrthoDB" id="2067450at2"/>
<dbReference type="AlphaFoldDB" id="A0A1I0RKP2"/>
<sequence>MKCPKCGNEYDGVSCPQCKGAKVIINDNDYLRRKKEYEENGKILGIKVKKDPLDIHKFNADKEIESEFLELPKVNDEIKKLKSIVNKTIKKHHNKKSNKKKKNSTNKIVAKALLKKYWLKASIFLITIIIIIIAGTGVYGLIKRFNMTLYIVGTDGRICTGGSLENKLISNVSDVIFSLDGESFYEEKLPSEISDKTIIFSYASQKGDYFVAEVYDNVSTYTLYVWSDGGVKKIIEGTNEKEVKYISDSGRVLFTDITYLYAGAVSNIGLYEYDAAASIDKSSEKGVLSLIEKNIRSQYLYLKNSTLVYLDSSNALYTINFAKLTDKTLVAKNINDIYGVSNEMDNLYSNSTAIVKDSGKSEAFIYSQSGEFYYYEVSSEATTYLFDSTLSGVEIIYEKSHGDVYCISMSNISYGTIKNDSVTEMTSLDNMSSTEDKCYYPDTSTLVYVTKVGQLVSVNRGNKTAIRSGVSSESLNLVRNSVGLTYIADGVQYYRNSLAAAEIKLQELASGNDTSQSLIYKNNIYFMSAQGELCYCSLKGKDFSTFGPVTSFWVK</sequence>
<keyword evidence="1" id="KW-0812">Transmembrane</keyword>
<dbReference type="EMBL" id="FOJI01000017">
    <property type="protein sequence ID" value="SEW41407.1"/>
    <property type="molecule type" value="Genomic_DNA"/>
</dbReference>